<evidence type="ECO:0000256" key="7">
    <source>
        <dbReference type="ARBA" id="ARBA00022842"/>
    </source>
</evidence>
<sequence length="219" mass="24024">MSEPKQPKIADRFRGFLPVVVDVETAGFNSKTDALLEIAAVLLHMDDEGCLQPGETVSAHVEPFAGANLDQRSLDFLGIDPFHPFRFAVPEKEALDKVFAPIRKEVKRQECSRAILVGHNPFFDLGFLKEAVRRVKCKKNPFHAFSTFDTATLGGLAFGQTVLARAVKAAGHEWDNEAAHSAAYDAEQTAKLFCAVVNRWQTLEGNLVVSPAPDTETSS</sequence>
<feature type="binding site" evidence="8">
    <location>
        <position position="22"/>
    </location>
    <ligand>
        <name>Mg(2+)</name>
        <dbReference type="ChEBI" id="CHEBI:18420"/>
        <label>2</label>
        <note>catalytic</note>
    </ligand>
</feature>
<evidence type="ECO:0000313" key="11">
    <source>
        <dbReference type="Proteomes" id="UP000199648"/>
    </source>
</evidence>
<keyword evidence="4 8" id="KW-0479">Metal-binding</keyword>
<keyword evidence="11" id="KW-1185">Reference proteome</keyword>
<comment type="similarity">
    <text evidence="8">Belongs to the RNase T family.</text>
</comment>
<comment type="function">
    <text evidence="8">Trims short 3' overhangs of a variety of RNA species, leaving a one or two nucleotide 3' overhang. Responsible for the end-turnover of tRNA: specifically removes the terminal AMP residue from uncharged tRNA (tRNA-C-C-A). Also appears to be involved in tRNA biosynthesis.</text>
</comment>
<dbReference type="GO" id="GO:0005829">
    <property type="term" value="C:cytosol"/>
    <property type="evidence" value="ECO:0007669"/>
    <property type="project" value="TreeGrafter"/>
</dbReference>
<dbReference type="CDD" id="cd06134">
    <property type="entry name" value="RNaseT"/>
    <property type="match status" value="1"/>
</dbReference>
<dbReference type="STRING" id="415747.SAMN03097708_01368"/>
<evidence type="ECO:0000313" key="10">
    <source>
        <dbReference type="EMBL" id="SCZ57124.1"/>
    </source>
</evidence>
<organism evidence="10 11">
    <name type="scientific">Thiohalomonas denitrificans</name>
    <dbReference type="NCBI Taxonomy" id="415747"/>
    <lineage>
        <taxon>Bacteria</taxon>
        <taxon>Pseudomonadati</taxon>
        <taxon>Pseudomonadota</taxon>
        <taxon>Gammaproteobacteria</taxon>
        <taxon>Thiohalomonadales</taxon>
        <taxon>Thiohalomonadaceae</taxon>
        <taxon>Thiohalomonas</taxon>
    </lineage>
</organism>
<evidence type="ECO:0000256" key="6">
    <source>
        <dbReference type="ARBA" id="ARBA00022839"/>
    </source>
</evidence>
<dbReference type="NCBIfam" id="TIGR01298">
    <property type="entry name" value="RNaseT"/>
    <property type="match status" value="1"/>
</dbReference>
<comment type="cofactor">
    <cofactor evidence="8">
        <name>Mg(2+)</name>
        <dbReference type="ChEBI" id="CHEBI:18420"/>
    </cofactor>
    <text evidence="8">Binds two Mg(2+) per subunit. The active form of the enzyme binds two Mg(2+) ions in its active site. The first Mg(2+) forms only one salt bridge with the protein.</text>
</comment>
<dbReference type="AlphaFoldDB" id="A0A1G5Q5G8"/>
<dbReference type="GO" id="GO:0000287">
    <property type="term" value="F:magnesium ion binding"/>
    <property type="evidence" value="ECO:0007669"/>
    <property type="project" value="UniProtKB-UniRule"/>
</dbReference>
<evidence type="ECO:0000256" key="8">
    <source>
        <dbReference type="HAMAP-Rule" id="MF_00157"/>
    </source>
</evidence>
<evidence type="ECO:0000256" key="2">
    <source>
        <dbReference type="ARBA" id="ARBA00022694"/>
    </source>
</evidence>
<protein>
    <recommendedName>
        <fullName evidence="8">Ribonuclease T</fullName>
        <ecNumber evidence="8">3.1.13.-</ecNumber>
    </recommendedName>
    <alternativeName>
        <fullName evidence="8">Exoribonuclease T</fullName>
        <shortName evidence="8">RNase T</shortName>
    </alternativeName>
</protein>
<name>A0A1G5Q5G8_9GAMM</name>
<dbReference type="GO" id="GO:0016896">
    <property type="term" value="F:RNA exonuclease activity, producing 5'-phosphomonoesters"/>
    <property type="evidence" value="ECO:0007669"/>
    <property type="project" value="UniProtKB-UniRule"/>
</dbReference>
<feature type="active site" description="Proton donor/acceptor" evidence="8">
    <location>
        <position position="180"/>
    </location>
</feature>
<proteinExistence type="inferred from homology"/>
<dbReference type="FunFam" id="3.30.420.10:FF:000009">
    <property type="entry name" value="Ribonuclease T"/>
    <property type="match status" value="1"/>
</dbReference>
<dbReference type="InterPro" id="IPR012337">
    <property type="entry name" value="RNaseH-like_sf"/>
</dbReference>
<dbReference type="OrthoDB" id="9778264at2"/>
<dbReference type="GO" id="GO:0008033">
    <property type="term" value="P:tRNA processing"/>
    <property type="evidence" value="ECO:0007669"/>
    <property type="project" value="UniProtKB-KW"/>
</dbReference>
<feature type="site" description="Important for substrate binding and specificity" evidence="8">
    <location>
        <position position="123"/>
    </location>
</feature>
<comment type="subunit">
    <text evidence="1 8">Homodimer.</text>
</comment>
<dbReference type="GO" id="GO:0003676">
    <property type="term" value="F:nucleic acid binding"/>
    <property type="evidence" value="ECO:0007669"/>
    <property type="project" value="InterPro"/>
</dbReference>
<dbReference type="EMBL" id="FMWD01000004">
    <property type="protein sequence ID" value="SCZ57124.1"/>
    <property type="molecule type" value="Genomic_DNA"/>
</dbReference>
<dbReference type="PANTHER" id="PTHR30231">
    <property type="entry name" value="DNA POLYMERASE III SUBUNIT EPSILON"/>
    <property type="match status" value="1"/>
</dbReference>
<dbReference type="RefSeq" id="WP_092994444.1">
    <property type="nucleotide sequence ID" value="NZ_FMWD01000004.1"/>
</dbReference>
<dbReference type="Proteomes" id="UP000199648">
    <property type="component" value="Unassembled WGS sequence"/>
</dbReference>
<dbReference type="Gene3D" id="3.30.420.10">
    <property type="entry name" value="Ribonuclease H-like superfamily/Ribonuclease H"/>
    <property type="match status" value="1"/>
</dbReference>
<feature type="binding site" evidence="8">
    <location>
        <position position="24"/>
    </location>
    <ligand>
        <name>Mg(2+)</name>
        <dbReference type="ChEBI" id="CHEBI:18420"/>
        <label>2</label>
        <note>catalytic</note>
    </ligand>
</feature>
<evidence type="ECO:0000256" key="3">
    <source>
        <dbReference type="ARBA" id="ARBA00022722"/>
    </source>
</evidence>
<dbReference type="Pfam" id="PF00929">
    <property type="entry name" value="RNase_T"/>
    <property type="match status" value="1"/>
</dbReference>
<dbReference type="GO" id="GO:0045004">
    <property type="term" value="P:DNA replication proofreading"/>
    <property type="evidence" value="ECO:0007669"/>
    <property type="project" value="TreeGrafter"/>
</dbReference>
<keyword evidence="3 8" id="KW-0540">Nuclease</keyword>
<keyword evidence="5 8" id="KW-0378">Hydrolase</keyword>
<reference evidence="10 11" key="1">
    <citation type="submission" date="2016-10" db="EMBL/GenBank/DDBJ databases">
        <authorList>
            <person name="de Groot N.N."/>
        </authorList>
    </citation>
    <scope>NUCLEOTIDE SEQUENCE [LARGE SCALE GENOMIC DNA]</scope>
    <source>
        <strain evidence="10 11">HLD2</strain>
    </source>
</reference>
<feature type="binding site" evidence="8">
    <location>
        <position position="180"/>
    </location>
    <ligand>
        <name>Mg(2+)</name>
        <dbReference type="ChEBI" id="CHEBI:18420"/>
        <label>2</label>
        <note>catalytic</note>
    </ligand>
</feature>
<dbReference type="InterPro" id="IPR013520">
    <property type="entry name" value="Ribonucl_H"/>
</dbReference>
<feature type="binding site" evidence="8">
    <location>
        <position position="185"/>
    </location>
    <ligand>
        <name>Mg(2+)</name>
        <dbReference type="ChEBI" id="CHEBI:18420"/>
        <label>2</label>
        <note>catalytic</note>
    </ligand>
</feature>
<feature type="site" description="Important for substrate binding and specificity" evidence="8">
    <location>
        <position position="28"/>
    </location>
</feature>
<feature type="site" description="Important for substrate binding and specificity" evidence="8">
    <location>
        <position position="145"/>
    </location>
</feature>
<dbReference type="EC" id="3.1.13.-" evidence="8"/>
<keyword evidence="2 8" id="KW-0819">tRNA processing</keyword>
<gene>
    <name evidence="8" type="primary">rnt</name>
    <name evidence="10" type="ORF">SAMN03097708_01368</name>
</gene>
<evidence type="ECO:0000256" key="4">
    <source>
        <dbReference type="ARBA" id="ARBA00022723"/>
    </source>
</evidence>
<evidence type="ECO:0000256" key="5">
    <source>
        <dbReference type="ARBA" id="ARBA00022801"/>
    </source>
</evidence>
<keyword evidence="6 8" id="KW-0269">Exonuclease</keyword>
<feature type="site" description="Important for substrate binding and specificity" evidence="8">
    <location>
        <position position="76"/>
    </location>
</feature>
<dbReference type="InterPro" id="IPR036397">
    <property type="entry name" value="RNaseH_sf"/>
</dbReference>
<dbReference type="HAMAP" id="MF_00157">
    <property type="entry name" value="RNase_T"/>
    <property type="match status" value="1"/>
</dbReference>
<dbReference type="SMART" id="SM00479">
    <property type="entry name" value="EXOIII"/>
    <property type="match status" value="1"/>
</dbReference>
<dbReference type="SUPFAM" id="SSF53098">
    <property type="entry name" value="Ribonuclease H-like"/>
    <property type="match status" value="1"/>
</dbReference>
<dbReference type="PANTHER" id="PTHR30231:SF2">
    <property type="entry name" value="RIBONUCLEASE T"/>
    <property type="match status" value="1"/>
</dbReference>
<evidence type="ECO:0000259" key="9">
    <source>
        <dbReference type="SMART" id="SM00479"/>
    </source>
</evidence>
<dbReference type="GO" id="GO:0008408">
    <property type="term" value="F:3'-5' exonuclease activity"/>
    <property type="evidence" value="ECO:0007669"/>
    <property type="project" value="TreeGrafter"/>
</dbReference>
<feature type="domain" description="Exonuclease" evidence="9">
    <location>
        <begin position="17"/>
        <end position="202"/>
    </location>
</feature>
<keyword evidence="7 8" id="KW-0460">Magnesium</keyword>
<dbReference type="InterPro" id="IPR005987">
    <property type="entry name" value="RNase_T"/>
</dbReference>
<accession>A0A1G5Q5G8</accession>
<evidence type="ECO:0000256" key="1">
    <source>
        <dbReference type="ARBA" id="ARBA00011738"/>
    </source>
</evidence>
<feature type="binding site" evidence="8">
    <location>
        <position position="22"/>
    </location>
    <ligand>
        <name>Mg(2+)</name>
        <dbReference type="ChEBI" id="CHEBI:18420"/>
        <label>1</label>
        <note>catalytic</note>
    </ligand>
</feature>